<reference evidence="2 3" key="1">
    <citation type="submission" date="2018-07" db="EMBL/GenBank/DDBJ databases">
        <title>Genomic Encyclopedia of Type Strains, Phase III (KMG-III): the genomes of soil and plant-associated and newly described type strains.</title>
        <authorList>
            <person name="Whitman W."/>
        </authorList>
    </citation>
    <scope>NUCLEOTIDE SEQUENCE [LARGE SCALE GENOMIC DNA]</scope>
    <source>
        <strain evidence="2 3">CECT 7958</strain>
    </source>
</reference>
<keyword evidence="3" id="KW-1185">Reference proteome</keyword>
<comment type="caution">
    <text evidence="2">The sequence shown here is derived from an EMBL/GenBank/DDBJ whole genome shotgun (WGS) entry which is preliminary data.</text>
</comment>
<dbReference type="OrthoDB" id="9765926at2"/>
<dbReference type="RefSeq" id="WP_114308878.1">
    <property type="nucleotide sequence ID" value="NZ_QPJO01000002.1"/>
</dbReference>
<evidence type="ECO:0000256" key="1">
    <source>
        <dbReference type="SAM" id="SignalP"/>
    </source>
</evidence>
<dbReference type="Proteomes" id="UP000253436">
    <property type="component" value="Unassembled WGS sequence"/>
</dbReference>
<feature type="chain" id="PRO_5016842999" evidence="1">
    <location>
        <begin position="22"/>
        <end position="1614"/>
    </location>
</feature>
<accession>A0A368ZG73</accession>
<proteinExistence type="predicted"/>
<organism evidence="2 3">
    <name type="scientific">Winogradskyella arenosi</name>
    <dbReference type="NCBI Taxonomy" id="533325"/>
    <lineage>
        <taxon>Bacteria</taxon>
        <taxon>Pseudomonadati</taxon>
        <taxon>Bacteroidota</taxon>
        <taxon>Flavobacteriia</taxon>
        <taxon>Flavobacteriales</taxon>
        <taxon>Flavobacteriaceae</taxon>
        <taxon>Winogradskyella</taxon>
    </lineage>
</organism>
<dbReference type="InterPro" id="IPR026341">
    <property type="entry name" value="T9SS_type_B"/>
</dbReference>
<dbReference type="NCBIfam" id="TIGR04131">
    <property type="entry name" value="Bac_Flav_CTERM"/>
    <property type="match status" value="1"/>
</dbReference>
<sequence>MTYFKHSLSLFIGLICSITFAQQITVDNSVSPQDLIQNTLIQGCVEVTNISSPLNGASIGIGSFGYFESGTSDFPFEHGIVLTTGNANSAGNGQNNDILNEGSETWLTDSDLESALDISGTVNATAIEFDFISISNQIQFNYILASEEYYGNYPCENSDGFAFLIREAGSNAPYSNIALIPGTDIPVNTSTIHDEIAGFCPASNGNYFEGYNLGDTNYNGRTTVLTATATIQPNVQYQIKLVIADQNDQNYDSAVFIEGNSFDASVDLGEDYATCANSADLNASIDNPNATYRWYFNDSLMPSATQANLTAFESGNYHVEISLPLADNSCLIEDDINITLNTTQTSDPISDYLLCDDISNDGTETFDLSLKDDEVLASVPNSTYSISYHYSAADAVDNNNPITTAIQNTENNQTIHVRIEDTVNGCLAYSTFNLVVNALPVITNPTALNLCDADNLADNLTAMDLNFLKDEEITLSQPDLVVSYHSSLEDATAGINAFTMPYTNTSPSEQLFVSVKNIETGCISTTTLDLSVSETPVINRESHYIDACDTDHDGYAEFDLTSMTPVVLEGLTGVTVTFHVSAEDADLGLNPIEDPSNYTNVNFEEQVVYIRVENDATGCASTTPIEIHTNLLLTATNIRDIYACDIDDDNTEDFDFETIALGIINDLIDIEITFYETETDQINGTNPIDATTAYTSLSNPQTIYITLESLTCMEFANFDLILNPITQFESVVSLTVCDEDQDGFTTTDLSLLNGAVTNGETGYSVTYFLTEQDAIDNTNPLPNNYTNTSNPFTLFPRITFSQTGCYDYNSFEVTVLLAPENEKPTDIIICDADRDGYSIINLNQSIPNAILATPNRSVSFHNSLEQAHSGANEITNTTSYNAQTETVYMRVTNSNTGCHSVEELDVIVNTLPYVGDLTNYVGEFTYCEDESDGIGEFIFENKDAEALDGQTGKVVSYYLTPTDAENGTNALDKTSIYENISNPQEIYIRVENITDASCYTTSSFSIEVGTNPSYNQPSSWFVCDDVSNDGAEAFDFTSVIEEVSAGIPDIQSVKLFTSAEDARNGTNEIPLQFTNTVNPQEIYVQIDNGSFCKSVTSFVVNVIAVPEVAAIAPLVECDDDNDGHLVFDLTVAEANILDVRQSDISISYYANFEDSESNTNPITNPEAYTNLTNPQTVYMKVTNSVSNCYAALPIELIVNQAPTINDFVSYTTCANATNTIDLTAINLVASDVHYNVLFSYFSNEADAIANTNALDINYAYQSLNETLFVRTEYSTTHCSSYYEFNLIVNPLPVAHQPEDLMACDDDYDGLLDFDLTQQNANILGNQNPNLYTVSYHNTEIQAQENNSALETYYMAYDGEVIFARVENKATGCYSITSFSAIINPIPFIDLGDQVICINNLPLLVSANTNYSNDTYLWSTGETTPEIDITEVGNYWVTVTSEAGCETTKYFGVTESETATIETTEIIDFSDPNNITVTISGIGDYLYQLDDFEPQESNHFENVAMGYHTVTIIDLNGCANVTKEVLVVDIPKFFTPNGDGDFDTWHIVGIETLPGTVINVFDRYGKHITQLTDTSAGWDGIYNGKGMPTSEFWFVADIQRGGIAFQVKGHFTLKR</sequence>
<feature type="signal peptide" evidence="1">
    <location>
        <begin position="1"/>
        <end position="21"/>
    </location>
</feature>
<gene>
    <name evidence="2" type="ORF">DFQ08_102223</name>
</gene>
<dbReference type="InterPro" id="IPR049804">
    <property type="entry name" value="Choice_anch_L"/>
</dbReference>
<name>A0A368ZG73_9FLAO</name>
<evidence type="ECO:0000313" key="3">
    <source>
        <dbReference type="Proteomes" id="UP000253436"/>
    </source>
</evidence>
<evidence type="ECO:0000313" key="2">
    <source>
        <dbReference type="EMBL" id="RCW92200.1"/>
    </source>
</evidence>
<protein>
    <submittedName>
        <fullName evidence="2">Gliding motility-associated-like protein</fullName>
    </submittedName>
</protein>
<dbReference type="NCBIfam" id="NF038133">
    <property type="entry name" value="choice_anch_L"/>
    <property type="match status" value="1"/>
</dbReference>
<keyword evidence="1" id="KW-0732">Signal</keyword>
<dbReference type="Pfam" id="PF13585">
    <property type="entry name" value="CHU_C"/>
    <property type="match status" value="1"/>
</dbReference>
<dbReference type="EMBL" id="QPJO01000002">
    <property type="protein sequence ID" value="RCW92200.1"/>
    <property type="molecule type" value="Genomic_DNA"/>
</dbReference>